<evidence type="ECO:0000256" key="2">
    <source>
        <dbReference type="ARBA" id="ARBA00010107"/>
    </source>
</evidence>
<reference evidence="14 15" key="1">
    <citation type="submission" date="2016-03" db="EMBL/GenBank/DDBJ databases">
        <title>How can Kluyveromyces marxianus grow so fast - potential evolutionary course in Saccharomyces Complex revealed by comparative genomics.</title>
        <authorList>
            <person name="Mo W."/>
            <person name="Lu W."/>
            <person name="Yang X."/>
            <person name="Qi J."/>
            <person name="Lv H."/>
        </authorList>
    </citation>
    <scope>NUCLEOTIDE SEQUENCE [LARGE SCALE GENOMIC DNA]</scope>
    <source>
        <strain evidence="14 15">FIM1</strain>
    </source>
</reference>
<keyword evidence="5" id="KW-0479">Metal-binding</keyword>
<evidence type="ECO:0000256" key="9">
    <source>
        <dbReference type="ARBA" id="ARBA00023015"/>
    </source>
</evidence>
<name>A0ABX6EY86_KLUMA</name>
<dbReference type="PANTHER" id="PTHR10615:SF219">
    <property type="entry name" value="HISTONE ACETYLTRANSFERASE KAT5"/>
    <property type="match status" value="1"/>
</dbReference>
<protein>
    <recommendedName>
        <fullName evidence="3">histone acetyltransferase</fullName>
        <ecNumber evidence="3">2.3.1.48</ecNumber>
    </recommendedName>
</protein>
<keyword evidence="4" id="KW-0808">Transferase</keyword>
<feature type="domain" description="MYST-type HAT" evidence="13">
    <location>
        <begin position="21"/>
        <end position="305"/>
    </location>
</feature>
<dbReference type="Gene3D" id="3.40.630.30">
    <property type="match status" value="1"/>
</dbReference>
<dbReference type="InterPro" id="IPR036388">
    <property type="entry name" value="WH-like_DNA-bd_sf"/>
</dbReference>
<evidence type="ECO:0000259" key="13">
    <source>
        <dbReference type="PROSITE" id="PS51726"/>
    </source>
</evidence>
<dbReference type="Pfam" id="PF01853">
    <property type="entry name" value="MOZ_SAS"/>
    <property type="match status" value="1"/>
</dbReference>
<keyword evidence="11" id="KW-0539">Nucleus</keyword>
<keyword evidence="9" id="KW-0805">Transcription regulation</keyword>
<keyword evidence="7" id="KW-0862">Zinc</keyword>
<dbReference type="Gene3D" id="1.10.10.10">
    <property type="entry name" value="Winged helix-like DNA-binding domain superfamily/Winged helix DNA-binding domain"/>
    <property type="match status" value="1"/>
</dbReference>
<dbReference type="InterPro" id="IPR050603">
    <property type="entry name" value="MYST_HAT"/>
</dbReference>
<dbReference type="EMBL" id="CP015057">
    <property type="protein sequence ID" value="QGN15824.1"/>
    <property type="molecule type" value="Genomic_DNA"/>
</dbReference>
<evidence type="ECO:0000256" key="5">
    <source>
        <dbReference type="ARBA" id="ARBA00022723"/>
    </source>
</evidence>
<keyword evidence="6" id="KW-0863">Zinc-finger</keyword>
<dbReference type="SUPFAM" id="SSF55729">
    <property type="entry name" value="Acyl-CoA N-acyltransferases (Nat)"/>
    <property type="match status" value="1"/>
</dbReference>
<dbReference type="EC" id="2.3.1.48" evidence="3"/>
<dbReference type="Gene3D" id="3.30.60.60">
    <property type="entry name" value="N-acetyl transferase-like"/>
    <property type="match status" value="1"/>
</dbReference>
<comment type="subcellular location">
    <subcellularLocation>
        <location evidence="1">Nucleus</location>
    </subcellularLocation>
</comment>
<gene>
    <name evidence="14" type="primary">SAS2</name>
    <name evidence="14" type="ORF">FIM1_2520</name>
</gene>
<proteinExistence type="inferred from homology"/>
<evidence type="ECO:0000256" key="1">
    <source>
        <dbReference type="ARBA" id="ARBA00004123"/>
    </source>
</evidence>
<evidence type="ECO:0000256" key="11">
    <source>
        <dbReference type="ARBA" id="ARBA00023242"/>
    </source>
</evidence>
<dbReference type="InterPro" id="IPR002717">
    <property type="entry name" value="HAT_MYST-type"/>
</dbReference>
<keyword evidence="12" id="KW-0012">Acyltransferase</keyword>
<accession>A0ABX6EY86</accession>
<dbReference type="PROSITE" id="PS51726">
    <property type="entry name" value="MYST_HAT"/>
    <property type="match status" value="1"/>
</dbReference>
<sequence length="324" mass="38175">MGSTPEKRRRSEAVEEVYGILDKRNIQYVQFGLNKRFSTWYGSNVYFGKDKRTLGFKELNEEGSLPGSQNGHIGQNETDNSEYWLETLYVCEYCFRYTDIEQELVMHEKCCTYKNHPPGKIYYRSPQYTIRRVKGSKHENFCQCLCLFTKLFLDNKSVYFKVKQFEFYIVYATNSTVPMAFFSKDLYSYQENNLACILVFPPYQRKKLGTLLIEFSYLLSRRQNIISGPELPLSPFGLIGYLKFWSFSIVWQLTEGELRDAAYITIREISEVTGFRIRDVIQALKYLKCLRGDEINLNVIRSWARSNKVSQGFMIENEYVLFDD</sequence>
<evidence type="ECO:0000256" key="10">
    <source>
        <dbReference type="ARBA" id="ARBA00023163"/>
    </source>
</evidence>
<evidence type="ECO:0000256" key="12">
    <source>
        <dbReference type="ARBA" id="ARBA00023315"/>
    </source>
</evidence>
<dbReference type="Proteomes" id="UP000422736">
    <property type="component" value="Chromosome 4"/>
</dbReference>
<dbReference type="InterPro" id="IPR016181">
    <property type="entry name" value="Acyl_CoA_acyltransferase"/>
</dbReference>
<evidence type="ECO:0000313" key="14">
    <source>
        <dbReference type="EMBL" id="QGN15824.1"/>
    </source>
</evidence>
<dbReference type="PANTHER" id="PTHR10615">
    <property type="entry name" value="HISTONE ACETYLTRANSFERASE"/>
    <property type="match status" value="1"/>
</dbReference>
<evidence type="ECO:0000313" key="15">
    <source>
        <dbReference type="Proteomes" id="UP000422736"/>
    </source>
</evidence>
<keyword evidence="10" id="KW-0804">Transcription</keyword>
<keyword evidence="8" id="KW-0007">Acetylation</keyword>
<comment type="similarity">
    <text evidence="2">Belongs to the MYST (SAS/MOZ) family.</text>
</comment>
<evidence type="ECO:0000256" key="4">
    <source>
        <dbReference type="ARBA" id="ARBA00022679"/>
    </source>
</evidence>
<evidence type="ECO:0000256" key="7">
    <source>
        <dbReference type="ARBA" id="ARBA00022833"/>
    </source>
</evidence>
<organism evidence="14 15">
    <name type="scientific">Kluyveromyces marxianus</name>
    <name type="common">Yeast</name>
    <name type="synonym">Candida kefyr</name>
    <dbReference type="NCBI Taxonomy" id="4911"/>
    <lineage>
        <taxon>Eukaryota</taxon>
        <taxon>Fungi</taxon>
        <taxon>Dikarya</taxon>
        <taxon>Ascomycota</taxon>
        <taxon>Saccharomycotina</taxon>
        <taxon>Saccharomycetes</taxon>
        <taxon>Saccharomycetales</taxon>
        <taxon>Saccharomycetaceae</taxon>
        <taxon>Kluyveromyces</taxon>
    </lineage>
</organism>
<evidence type="ECO:0000256" key="6">
    <source>
        <dbReference type="ARBA" id="ARBA00022771"/>
    </source>
</evidence>
<evidence type="ECO:0000256" key="8">
    <source>
        <dbReference type="ARBA" id="ARBA00022990"/>
    </source>
</evidence>
<evidence type="ECO:0000256" key="3">
    <source>
        <dbReference type="ARBA" id="ARBA00013184"/>
    </source>
</evidence>
<keyword evidence="15" id="KW-1185">Reference proteome</keyword>